<evidence type="ECO:0000256" key="1">
    <source>
        <dbReference type="SAM" id="MobiDB-lite"/>
    </source>
</evidence>
<dbReference type="Proteomes" id="UP000735302">
    <property type="component" value="Unassembled WGS sequence"/>
</dbReference>
<gene>
    <name evidence="2" type="ORF">PoB_003335300</name>
</gene>
<evidence type="ECO:0000313" key="2">
    <source>
        <dbReference type="EMBL" id="GFO06848.1"/>
    </source>
</evidence>
<protein>
    <submittedName>
        <fullName evidence="2">Uncharacterized protein</fullName>
    </submittedName>
</protein>
<reference evidence="2 3" key="1">
    <citation type="journal article" date="2021" name="Elife">
        <title>Chloroplast acquisition without the gene transfer in kleptoplastic sea slugs, Plakobranchus ocellatus.</title>
        <authorList>
            <person name="Maeda T."/>
            <person name="Takahashi S."/>
            <person name="Yoshida T."/>
            <person name="Shimamura S."/>
            <person name="Takaki Y."/>
            <person name="Nagai Y."/>
            <person name="Toyoda A."/>
            <person name="Suzuki Y."/>
            <person name="Arimoto A."/>
            <person name="Ishii H."/>
            <person name="Satoh N."/>
            <person name="Nishiyama T."/>
            <person name="Hasebe M."/>
            <person name="Maruyama T."/>
            <person name="Minagawa J."/>
            <person name="Obokata J."/>
            <person name="Shigenobu S."/>
        </authorList>
    </citation>
    <scope>NUCLEOTIDE SEQUENCE [LARGE SCALE GENOMIC DNA]</scope>
</reference>
<feature type="region of interest" description="Disordered" evidence="1">
    <location>
        <begin position="232"/>
        <end position="270"/>
    </location>
</feature>
<dbReference type="EMBL" id="BLXT01003797">
    <property type="protein sequence ID" value="GFO06848.1"/>
    <property type="molecule type" value="Genomic_DNA"/>
</dbReference>
<dbReference type="SUPFAM" id="SSF50969">
    <property type="entry name" value="YVTN repeat-like/Quinoprotein amine dehydrogenase"/>
    <property type="match status" value="1"/>
</dbReference>
<comment type="caution">
    <text evidence="2">The sequence shown here is derived from an EMBL/GenBank/DDBJ whole genome shotgun (WGS) entry which is preliminary data.</text>
</comment>
<proteinExistence type="predicted"/>
<evidence type="ECO:0000313" key="3">
    <source>
        <dbReference type="Proteomes" id="UP000735302"/>
    </source>
</evidence>
<organism evidence="2 3">
    <name type="scientific">Plakobranchus ocellatus</name>
    <dbReference type="NCBI Taxonomy" id="259542"/>
    <lineage>
        <taxon>Eukaryota</taxon>
        <taxon>Metazoa</taxon>
        <taxon>Spiralia</taxon>
        <taxon>Lophotrochozoa</taxon>
        <taxon>Mollusca</taxon>
        <taxon>Gastropoda</taxon>
        <taxon>Heterobranchia</taxon>
        <taxon>Euthyneura</taxon>
        <taxon>Panpulmonata</taxon>
        <taxon>Sacoglossa</taxon>
        <taxon>Placobranchoidea</taxon>
        <taxon>Plakobranchidae</taxon>
        <taxon>Plakobranchus</taxon>
    </lineage>
</organism>
<dbReference type="InterPro" id="IPR011044">
    <property type="entry name" value="Quino_amine_DH_bsu"/>
</dbReference>
<name>A0AAV4AHY1_9GAST</name>
<dbReference type="AlphaFoldDB" id="A0AAV4AHY1"/>
<sequence length="270" mass="28929">METNIFSVQICKQMFATAAATAAAVTPPPTGATASALSRPLKGVRQRADFTVKVTADQSTPDIGNVQLLPGGRLLLADWRNNFLKLFDTQGQHLHTLVCRSEPFRLAVLDSSATSHTVAVTLPYSFNIDILEVGVNNMKVKRTLQTSRWYDEVVAVNNHTLAVGCGYAAPGIDLIDLGGQVLCQICSSVHPSYMNITEDGYLMCSTWKNSIARVEVGTGTVVFNKSGLQTLRQGQGAGGGSQTRNKSGLADLRADSLSTVPPTPPHRKMA</sequence>
<accession>A0AAV4AHY1</accession>
<keyword evidence="3" id="KW-1185">Reference proteome</keyword>